<feature type="compositionally biased region" description="Acidic residues" evidence="13">
    <location>
        <begin position="21"/>
        <end position="45"/>
    </location>
</feature>
<dbReference type="SUPFAM" id="SSF52768">
    <property type="entry name" value="Arginase/deacetylase"/>
    <property type="match status" value="2"/>
</dbReference>
<comment type="catalytic activity">
    <reaction evidence="10">
        <text>L-arginine + H2O = urea + L-ornithine</text>
        <dbReference type="Rhea" id="RHEA:20569"/>
        <dbReference type="ChEBI" id="CHEBI:15377"/>
        <dbReference type="ChEBI" id="CHEBI:16199"/>
        <dbReference type="ChEBI" id="CHEBI:32682"/>
        <dbReference type="ChEBI" id="CHEBI:46911"/>
        <dbReference type="EC" id="3.5.3.1"/>
    </reaction>
</comment>
<evidence type="ECO:0000256" key="7">
    <source>
        <dbReference type="ARBA" id="ARBA00022723"/>
    </source>
</evidence>
<keyword evidence="7" id="KW-0479">Metal-binding</keyword>
<dbReference type="SUPFAM" id="SSF54928">
    <property type="entry name" value="RNA-binding domain, RBD"/>
    <property type="match status" value="2"/>
</dbReference>
<evidence type="ECO:0000256" key="9">
    <source>
        <dbReference type="ARBA" id="ARBA00023211"/>
    </source>
</evidence>
<evidence type="ECO:0000256" key="5">
    <source>
        <dbReference type="ARBA" id="ARBA00022436"/>
    </source>
</evidence>
<feature type="compositionally biased region" description="Basic and acidic residues" evidence="13">
    <location>
        <begin position="980"/>
        <end position="990"/>
    </location>
</feature>
<evidence type="ECO:0000259" key="14">
    <source>
        <dbReference type="PROSITE" id="PS50102"/>
    </source>
</evidence>
<evidence type="ECO:0000256" key="4">
    <source>
        <dbReference type="ARBA" id="ARBA00012168"/>
    </source>
</evidence>
<evidence type="ECO:0000256" key="11">
    <source>
        <dbReference type="PROSITE-ProRule" id="PRU00176"/>
    </source>
</evidence>
<keyword evidence="6" id="KW-0056">Arginine metabolism</keyword>
<keyword evidence="9" id="KW-0464">Manganese</keyword>
<comment type="cofactor">
    <cofactor evidence="1">
        <name>Mn(2+)</name>
        <dbReference type="ChEBI" id="CHEBI:29035"/>
    </cofactor>
</comment>
<feature type="region of interest" description="Disordered" evidence="13">
    <location>
        <begin position="1"/>
        <end position="104"/>
    </location>
</feature>
<dbReference type="GO" id="GO:0051241">
    <property type="term" value="P:negative regulation of multicellular organismal process"/>
    <property type="evidence" value="ECO:0007669"/>
    <property type="project" value="UniProtKB-ARBA"/>
</dbReference>
<dbReference type="Pfam" id="PF00491">
    <property type="entry name" value="Arginase"/>
    <property type="match status" value="2"/>
</dbReference>
<name>A0AAV2JGQ4_KNICA</name>
<keyword evidence="5" id="KW-0835">Urea cycle</keyword>
<keyword evidence="16" id="KW-1185">Reference proteome</keyword>
<evidence type="ECO:0000256" key="6">
    <source>
        <dbReference type="ARBA" id="ARBA00022503"/>
    </source>
</evidence>
<dbReference type="GO" id="GO:0030145">
    <property type="term" value="F:manganese ion binding"/>
    <property type="evidence" value="ECO:0007669"/>
    <property type="project" value="TreeGrafter"/>
</dbReference>
<dbReference type="AlphaFoldDB" id="A0AAV2JGQ4"/>
<evidence type="ECO:0000256" key="3">
    <source>
        <dbReference type="ARBA" id="ARBA00011233"/>
    </source>
</evidence>
<keyword evidence="8" id="KW-0378">Hydrolase</keyword>
<dbReference type="Proteomes" id="UP001497482">
    <property type="component" value="Chromosome 12"/>
</dbReference>
<comment type="similarity">
    <text evidence="12">Belongs to the arginase family.</text>
</comment>
<dbReference type="EMBL" id="OZ035834">
    <property type="protein sequence ID" value="CAL1575576.1"/>
    <property type="molecule type" value="Genomic_DNA"/>
</dbReference>
<evidence type="ECO:0000256" key="8">
    <source>
        <dbReference type="ARBA" id="ARBA00022801"/>
    </source>
</evidence>
<dbReference type="NCBIfam" id="TIGR01229">
    <property type="entry name" value="rocF_arginase"/>
    <property type="match status" value="2"/>
</dbReference>
<dbReference type="SMART" id="SM00360">
    <property type="entry name" value="RRM"/>
    <property type="match status" value="3"/>
</dbReference>
<evidence type="ECO:0000256" key="10">
    <source>
        <dbReference type="ARBA" id="ARBA00047391"/>
    </source>
</evidence>
<dbReference type="InterPro" id="IPR035979">
    <property type="entry name" value="RBD_domain_sf"/>
</dbReference>
<evidence type="ECO:0000256" key="12">
    <source>
        <dbReference type="PROSITE-ProRule" id="PRU00742"/>
    </source>
</evidence>
<evidence type="ECO:0000256" key="2">
    <source>
        <dbReference type="ARBA" id="ARBA00005098"/>
    </source>
</evidence>
<dbReference type="InterPro" id="IPR020855">
    <property type="entry name" value="Ureohydrolase_Mn_BS"/>
</dbReference>
<evidence type="ECO:0000313" key="15">
    <source>
        <dbReference type="EMBL" id="CAL1575576.1"/>
    </source>
</evidence>
<dbReference type="Gene3D" id="3.40.800.10">
    <property type="entry name" value="Ureohydrolase domain"/>
    <property type="match status" value="2"/>
</dbReference>
<dbReference type="PANTHER" id="PTHR43782:SF4">
    <property type="entry name" value="ARGINASE-2, MITOCHONDRIAL"/>
    <property type="match status" value="1"/>
</dbReference>
<reference evidence="15 16" key="1">
    <citation type="submission" date="2024-04" db="EMBL/GenBank/DDBJ databases">
        <authorList>
            <person name="Waldvogel A.-M."/>
            <person name="Schoenle A."/>
        </authorList>
    </citation>
    <scope>NUCLEOTIDE SEQUENCE [LARGE SCALE GENOMIC DNA]</scope>
</reference>
<dbReference type="InterPro" id="IPR000504">
    <property type="entry name" value="RRM_dom"/>
</dbReference>
<accession>A0AAV2JGQ4</accession>
<gene>
    <name evidence="15" type="ORF">KC01_LOCUS7122</name>
</gene>
<dbReference type="InterPro" id="IPR023696">
    <property type="entry name" value="Ureohydrolase_dom_sf"/>
</dbReference>
<dbReference type="InterPro" id="IPR014033">
    <property type="entry name" value="Arginase"/>
</dbReference>
<dbReference type="GO" id="GO:0005739">
    <property type="term" value="C:mitochondrion"/>
    <property type="evidence" value="ECO:0007669"/>
    <property type="project" value="TreeGrafter"/>
</dbReference>
<dbReference type="GO" id="GO:0003723">
    <property type="term" value="F:RNA binding"/>
    <property type="evidence" value="ECO:0007669"/>
    <property type="project" value="UniProtKB-UniRule"/>
</dbReference>
<comment type="pathway">
    <text evidence="2">Nitrogen metabolism; urea cycle; L-ornithine and urea from L-arginine: step 1/1.</text>
</comment>
<feature type="domain" description="RRM" evidence="14">
    <location>
        <begin position="104"/>
        <end position="183"/>
    </location>
</feature>
<organism evidence="15 16">
    <name type="scientific">Knipowitschia caucasica</name>
    <name type="common">Caucasian dwarf goby</name>
    <name type="synonym">Pomatoschistus caucasicus</name>
    <dbReference type="NCBI Taxonomy" id="637954"/>
    <lineage>
        <taxon>Eukaryota</taxon>
        <taxon>Metazoa</taxon>
        <taxon>Chordata</taxon>
        <taxon>Craniata</taxon>
        <taxon>Vertebrata</taxon>
        <taxon>Euteleostomi</taxon>
        <taxon>Actinopterygii</taxon>
        <taxon>Neopterygii</taxon>
        <taxon>Teleostei</taxon>
        <taxon>Neoteleostei</taxon>
        <taxon>Acanthomorphata</taxon>
        <taxon>Gobiaria</taxon>
        <taxon>Gobiiformes</taxon>
        <taxon>Gobioidei</taxon>
        <taxon>Gobiidae</taxon>
        <taxon>Gobiinae</taxon>
        <taxon>Knipowitschia</taxon>
    </lineage>
</organism>
<dbReference type="PRINTS" id="PR00116">
    <property type="entry name" value="ARGINASE"/>
</dbReference>
<dbReference type="GO" id="GO:0006525">
    <property type="term" value="P:arginine metabolic process"/>
    <property type="evidence" value="ECO:0007669"/>
    <property type="project" value="UniProtKB-KW"/>
</dbReference>
<dbReference type="CDD" id="cd09989">
    <property type="entry name" value="Arginase"/>
    <property type="match status" value="2"/>
</dbReference>
<dbReference type="EC" id="3.5.3.1" evidence="4"/>
<dbReference type="Pfam" id="PF00076">
    <property type="entry name" value="RRM_1"/>
    <property type="match status" value="3"/>
</dbReference>
<comment type="subunit">
    <text evidence="3">Homotrimer.</text>
</comment>
<dbReference type="InterPro" id="IPR006035">
    <property type="entry name" value="Ureohydrolase"/>
</dbReference>
<evidence type="ECO:0000256" key="13">
    <source>
        <dbReference type="SAM" id="MobiDB-lite"/>
    </source>
</evidence>
<evidence type="ECO:0000313" key="16">
    <source>
        <dbReference type="Proteomes" id="UP001497482"/>
    </source>
</evidence>
<keyword evidence="11" id="KW-0694">RNA-binding</keyword>
<dbReference type="GO" id="GO:0004053">
    <property type="term" value="F:arginase activity"/>
    <property type="evidence" value="ECO:0007669"/>
    <property type="project" value="UniProtKB-EC"/>
</dbReference>
<evidence type="ECO:0000256" key="1">
    <source>
        <dbReference type="ARBA" id="ARBA00001936"/>
    </source>
</evidence>
<feature type="domain" description="RRM" evidence="14">
    <location>
        <begin position="197"/>
        <end position="269"/>
    </location>
</feature>
<proteinExistence type="inferred from homology"/>
<protein>
    <recommendedName>
        <fullName evidence="4">arginase</fullName>
        <ecNumber evidence="4">3.5.3.1</ecNumber>
    </recommendedName>
</protein>
<dbReference type="Gene3D" id="3.30.70.330">
    <property type="match status" value="3"/>
</dbReference>
<dbReference type="InterPro" id="IPR012677">
    <property type="entry name" value="Nucleotide-bd_a/b_plait_sf"/>
</dbReference>
<feature type="domain" description="RRM" evidence="14">
    <location>
        <begin position="280"/>
        <end position="360"/>
    </location>
</feature>
<dbReference type="PANTHER" id="PTHR43782">
    <property type="entry name" value="ARGINASE"/>
    <property type="match status" value="1"/>
</dbReference>
<dbReference type="PROSITE" id="PS51409">
    <property type="entry name" value="ARGINASE_2"/>
    <property type="match status" value="2"/>
</dbReference>
<feature type="compositionally biased region" description="Basic and acidic residues" evidence="13">
    <location>
        <begin position="76"/>
        <end position="101"/>
    </location>
</feature>
<feature type="compositionally biased region" description="Acidic residues" evidence="13">
    <location>
        <begin position="53"/>
        <end position="75"/>
    </location>
</feature>
<dbReference type="PROSITE" id="PS01053">
    <property type="entry name" value="ARGINASE_1"/>
    <property type="match status" value="2"/>
</dbReference>
<sequence>MVRLAKGANKQATQKANPPAEELDDENNEGEVNEDAAEEVPDETDGAAVEDTFPQDDDEEDEEEEEEEEAVEAEEDNNHSEKRKADSEEDSPDAKKAKPEEPEFCLIVGNLNTSKEDDELKESLKGFFAENSLEVVEVRIREKEKGQKYGYVDFASEEDLDKALELNGQTLLDQELKLEKAPSQDSKFEERKEKNARTLFAKNLPFSATPEELKKAFKEAIDLRIPTGDKNKGIAYIVFESEAVAEKVMEEINGTEILGRTVRLDFVGEKSKNKRGGQFKTLFVRGLSEDTTDETLKEAFKGSVSARIVSDRETGVSKGYGFVEFETEKDCTAAKESMEEGVMEALAVAGVVVVVGVEGALEEAMEVDMVEVDGEGEEEAAGEAGEAVEVVQGVGVAGEDEGDLGEQSRLQSVAVLGAPFSGGQKRSGVEHGPKVIRDAGLIERLSALDSSIHDFGDLTFSKIENDETYMEVNTPRTVGAASKKLSGAVSRAIGAGHTLVMLGGDHSLAMGSVQGHAQQCPDLCVIWVDAHADINTPMTSPSGNMHGQPVSFMLKELQDKVPDLPGFGWMKPFLTSRDIVYIGLRDVDPGEHHILKNLGIQYYSMRDIDRLGIQRVMEVTLDNLIGRQQRPIHLSFDIDAFDPALAPATGTPVNGGLTYREGIYITEEIHNTGLLSAMDLVEVNPVLGATPEAIEATAALAVDVIASSLGQTREDSSIHDFGDLTFSKIENDETYMEVNTPRTVGAASKKLSGAVSRAIGAGHTLVMLGGDHSLAMGSVQGHAQQCPDLCVIWVDAHADINTPMTSPSGNMHGQPVSFMLKELQDKVPDLPGFGWMKPFLTSRDIVYIGLRDVDPGEHHILKNLGIQYYSMRDIDRLGIQRVMEVTLDNLIGRQQRPIHLSFDIDAFDPALAPATGTPVNGGLTYREGIYITEEIHNTGLLSAMDLVEVNPVLGATPEAIEATAALAVDVIASSLGQTREGAHAPLHEEPAVSAEDTEQLRL</sequence>
<dbReference type="PROSITE" id="PS50102">
    <property type="entry name" value="RRM"/>
    <property type="match status" value="3"/>
</dbReference>
<dbReference type="FunFam" id="3.40.800.10:FF:000008">
    <property type="entry name" value="Arginase"/>
    <property type="match status" value="2"/>
</dbReference>
<feature type="region of interest" description="Disordered" evidence="13">
    <location>
        <begin position="979"/>
        <end position="1002"/>
    </location>
</feature>
<dbReference type="GO" id="GO:0000050">
    <property type="term" value="P:urea cycle"/>
    <property type="evidence" value="ECO:0007669"/>
    <property type="project" value="UniProtKB-KW"/>
</dbReference>